<reference evidence="1" key="2">
    <citation type="journal article" date="2015" name="Fish Shellfish Immunol.">
        <title>Early steps in the European eel (Anguilla anguilla)-Vibrio vulnificus interaction in the gills: Role of the RtxA13 toxin.</title>
        <authorList>
            <person name="Callol A."/>
            <person name="Pajuelo D."/>
            <person name="Ebbesson L."/>
            <person name="Teles M."/>
            <person name="MacKenzie S."/>
            <person name="Amaro C."/>
        </authorList>
    </citation>
    <scope>NUCLEOTIDE SEQUENCE</scope>
</reference>
<reference evidence="1" key="1">
    <citation type="submission" date="2014-11" db="EMBL/GenBank/DDBJ databases">
        <authorList>
            <person name="Amaro Gonzalez C."/>
        </authorList>
    </citation>
    <scope>NUCLEOTIDE SEQUENCE</scope>
</reference>
<dbReference type="EMBL" id="GBXM01036716">
    <property type="protein sequence ID" value="JAH71861.1"/>
    <property type="molecule type" value="Transcribed_RNA"/>
</dbReference>
<accession>A0A0E9V1K7</accession>
<name>A0A0E9V1K7_ANGAN</name>
<organism evidence="1">
    <name type="scientific">Anguilla anguilla</name>
    <name type="common">European freshwater eel</name>
    <name type="synonym">Muraena anguilla</name>
    <dbReference type="NCBI Taxonomy" id="7936"/>
    <lineage>
        <taxon>Eukaryota</taxon>
        <taxon>Metazoa</taxon>
        <taxon>Chordata</taxon>
        <taxon>Craniata</taxon>
        <taxon>Vertebrata</taxon>
        <taxon>Euteleostomi</taxon>
        <taxon>Actinopterygii</taxon>
        <taxon>Neopterygii</taxon>
        <taxon>Teleostei</taxon>
        <taxon>Anguilliformes</taxon>
        <taxon>Anguillidae</taxon>
        <taxon>Anguilla</taxon>
    </lineage>
</organism>
<sequence>MLKNGTSSRNIKDSLLKPFHSKTGLALAYRRGIRMKYALKAAWLLLGY</sequence>
<dbReference type="AlphaFoldDB" id="A0A0E9V1K7"/>
<evidence type="ECO:0000313" key="1">
    <source>
        <dbReference type="EMBL" id="JAH71861.1"/>
    </source>
</evidence>
<proteinExistence type="predicted"/>
<protein>
    <submittedName>
        <fullName evidence="1">Uncharacterized protein</fullName>
    </submittedName>
</protein>